<organism evidence="4">
    <name type="scientific">Streptomyces sp. NBC_01393</name>
    <dbReference type="NCBI Taxonomy" id="2903851"/>
    <lineage>
        <taxon>Bacteria</taxon>
        <taxon>Bacillati</taxon>
        <taxon>Actinomycetota</taxon>
        <taxon>Actinomycetes</taxon>
        <taxon>Kitasatosporales</taxon>
        <taxon>Streptomycetaceae</taxon>
        <taxon>Streptomyces</taxon>
    </lineage>
</organism>
<dbReference type="PRINTS" id="PR00412">
    <property type="entry name" value="EPOXHYDRLASE"/>
</dbReference>
<dbReference type="InterPro" id="IPR000073">
    <property type="entry name" value="AB_hydrolase_1"/>
</dbReference>
<dbReference type="Gene3D" id="3.40.50.1820">
    <property type="entry name" value="alpha/beta hydrolase"/>
    <property type="match status" value="1"/>
</dbReference>
<keyword evidence="1 4" id="KW-0378">Hydrolase</keyword>
<dbReference type="EMBL" id="CP109546">
    <property type="protein sequence ID" value="WTZ14340.1"/>
    <property type="molecule type" value="Genomic_DNA"/>
</dbReference>
<proteinExistence type="predicted"/>
<evidence type="ECO:0000313" key="4">
    <source>
        <dbReference type="EMBL" id="WTZ14340.1"/>
    </source>
</evidence>
<protein>
    <submittedName>
        <fullName evidence="4">Alpha/beta hydrolase</fullName>
    </submittedName>
</protein>
<reference evidence="4" key="1">
    <citation type="submission" date="2022-10" db="EMBL/GenBank/DDBJ databases">
        <title>The complete genomes of actinobacterial strains from the NBC collection.</title>
        <authorList>
            <person name="Joergensen T.S."/>
            <person name="Alvarez Arevalo M."/>
            <person name="Sterndorff E.B."/>
            <person name="Faurdal D."/>
            <person name="Vuksanovic O."/>
            <person name="Mourched A.-S."/>
            <person name="Charusanti P."/>
            <person name="Shaw S."/>
            <person name="Blin K."/>
            <person name="Weber T."/>
        </authorList>
    </citation>
    <scope>NUCLEOTIDE SEQUENCE</scope>
    <source>
        <strain evidence="4">NBC_01393</strain>
    </source>
</reference>
<keyword evidence="2" id="KW-0732">Signal</keyword>
<dbReference type="SUPFAM" id="SSF53474">
    <property type="entry name" value="alpha/beta-Hydrolases"/>
    <property type="match status" value="1"/>
</dbReference>
<name>A0AAU3ID53_9ACTN</name>
<evidence type="ECO:0000256" key="2">
    <source>
        <dbReference type="SAM" id="SignalP"/>
    </source>
</evidence>
<feature type="signal peptide" evidence="2">
    <location>
        <begin position="1"/>
        <end position="31"/>
    </location>
</feature>
<feature type="domain" description="AB hydrolase-1" evidence="3">
    <location>
        <begin position="76"/>
        <end position="322"/>
    </location>
</feature>
<dbReference type="GO" id="GO:0016787">
    <property type="term" value="F:hydrolase activity"/>
    <property type="evidence" value="ECO:0007669"/>
    <property type="project" value="UniProtKB-KW"/>
</dbReference>
<dbReference type="PANTHER" id="PTHR43329">
    <property type="entry name" value="EPOXIDE HYDROLASE"/>
    <property type="match status" value="1"/>
</dbReference>
<sequence length="337" mass="35950">MKHRHAIFRPLVLAPLAIAAAFGLSAATLSAATVSAATPHTKAATTATPSAAPLVPAGFTEHKAAGLDYVIGGHGPTLVLLHGYPETWYEWRALLPELSQHYTVIAPSLPGAGKSDAPADGYDKKSMAAAIHTLLRRIGHADDIRLVGHDIGSMVAYSYAAAHPRDVKKLVLSEAPIPDASLYKFPSLTAAGPAAWNFGFFSLANGLPEKVVAGREEEWVGGFVDSLEVRKGSVTDDDIAVFAEALKDPAHLSASFKWFRTFPQDVEDNAVNRRTKLTMPVLAIGASGSLGEAVPDQVRRYAKKVTGVVVPDSGHWIYEERPVKMTALLLSFLGRTS</sequence>
<feature type="chain" id="PRO_5043648529" evidence="2">
    <location>
        <begin position="32"/>
        <end position="337"/>
    </location>
</feature>
<evidence type="ECO:0000259" key="3">
    <source>
        <dbReference type="Pfam" id="PF00561"/>
    </source>
</evidence>
<gene>
    <name evidence="4" type="ORF">OG699_44180</name>
</gene>
<dbReference type="Pfam" id="PF00561">
    <property type="entry name" value="Abhydrolase_1"/>
    <property type="match status" value="1"/>
</dbReference>
<accession>A0AAU3ID53</accession>
<dbReference type="PRINTS" id="PR00111">
    <property type="entry name" value="ABHYDROLASE"/>
</dbReference>
<dbReference type="InterPro" id="IPR029058">
    <property type="entry name" value="AB_hydrolase_fold"/>
</dbReference>
<dbReference type="AlphaFoldDB" id="A0AAU3ID53"/>
<dbReference type="InterPro" id="IPR000639">
    <property type="entry name" value="Epox_hydrolase-like"/>
</dbReference>
<evidence type="ECO:0000256" key="1">
    <source>
        <dbReference type="ARBA" id="ARBA00022801"/>
    </source>
</evidence>